<organism evidence="5 6">
    <name type="scientific">Paenibacillus lignilyticus</name>
    <dbReference type="NCBI Taxonomy" id="1172615"/>
    <lineage>
        <taxon>Bacteria</taxon>
        <taxon>Bacillati</taxon>
        <taxon>Bacillota</taxon>
        <taxon>Bacilli</taxon>
        <taxon>Bacillales</taxon>
        <taxon>Paenibacillaceae</taxon>
        <taxon>Paenibacillus</taxon>
    </lineage>
</organism>
<evidence type="ECO:0000313" key="5">
    <source>
        <dbReference type="EMBL" id="MBP3963827.1"/>
    </source>
</evidence>
<dbReference type="InterPro" id="IPR050959">
    <property type="entry name" value="MarA-like"/>
</dbReference>
<evidence type="ECO:0000313" key="6">
    <source>
        <dbReference type="Proteomes" id="UP000673394"/>
    </source>
</evidence>
<dbReference type="PROSITE" id="PS01124">
    <property type="entry name" value="HTH_ARAC_FAMILY_2"/>
    <property type="match status" value="1"/>
</dbReference>
<dbReference type="Pfam" id="PF12833">
    <property type="entry name" value="HTH_18"/>
    <property type="match status" value="1"/>
</dbReference>
<dbReference type="SMART" id="SM00342">
    <property type="entry name" value="HTH_ARAC"/>
    <property type="match status" value="1"/>
</dbReference>
<dbReference type="PANTHER" id="PTHR47504">
    <property type="entry name" value="RIGHT ORIGIN-BINDING PROTEIN"/>
    <property type="match status" value="1"/>
</dbReference>
<dbReference type="InterPro" id="IPR009057">
    <property type="entry name" value="Homeodomain-like_sf"/>
</dbReference>
<keyword evidence="6" id="KW-1185">Reference proteome</keyword>
<keyword evidence="3" id="KW-0804">Transcription</keyword>
<keyword evidence="1" id="KW-0805">Transcription regulation</keyword>
<protein>
    <submittedName>
        <fullName evidence="5">Helix-turn-helix domain-containing protein</fullName>
    </submittedName>
</protein>
<proteinExistence type="predicted"/>
<dbReference type="EMBL" id="JAGKSP010000005">
    <property type="protein sequence ID" value="MBP3963827.1"/>
    <property type="molecule type" value="Genomic_DNA"/>
</dbReference>
<dbReference type="InterPro" id="IPR010499">
    <property type="entry name" value="AraC_E-bd"/>
</dbReference>
<dbReference type="PRINTS" id="PR00032">
    <property type="entry name" value="HTHARAC"/>
</dbReference>
<dbReference type="InterPro" id="IPR020449">
    <property type="entry name" value="Tscrpt_reg_AraC-type_HTH"/>
</dbReference>
<evidence type="ECO:0000259" key="4">
    <source>
        <dbReference type="PROSITE" id="PS01124"/>
    </source>
</evidence>
<keyword evidence="2" id="KW-0238">DNA-binding</keyword>
<dbReference type="PANTHER" id="PTHR47504:SF5">
    <property type="entry name" value="RIGHT ORIGIN-BINDING PROTEIN"/>
    <property type="match status" value="1"/>
</dbReference>
<dbReference type="SUPFAM" id="SSF55136">
    <property type="entry name" value="Probable bacterial effector-binding domain"/>
    <property type="match status" value="1"/>
</dbReference>
<dbReference type="SMART" id="SM00871">
    <property type="entry name" value="AraC_E_bind"/>
    <property type="match status" value="2"/>
</dbReference>
<feature type="domain" description="HTH araC/xylS-type" evidence="4">
    <location>
        <begin position="8"/>
        <end position="106"/>
    </location>
</feature>
<dbReference type="Proteomes" id="UP000673394">
    <property type="component" value="Unassembled WGS sequence"/>
</dbReference>
<comment type="caution">
    <text evidence="5">The sequence shown here is derived from an EMBL/GenBank/DDBJ whole genome shotgun (WGS) entry which is preliminary data.</text>
</comment>
<sequence>MRYQESVQRAIDYIEAHLDEEIDLAGLAELTYLSVAQLYRVFSSLTGHPIKDYIRKRRMSVAAAHLRNSKRTIEDLAWESGFESNHSFAKVFKKIVGLTPSAYRQADIYYSFEPIRLEERVAYLEDREQSERFLEVKVIRFMPEKAYAYLHIAEQELGMENEAFRVVNELLAGPQSASKMRIFGHNVDLPSTEGKAQYGYRVLVVCEEEQIRHHAFREVEFVGGLYAVRKVSAKSPKIVQDSWDQLLSDWLPKSTFEIGTHPYVEEFIAYNGKVARMNLYLPVRRKQRNESIVVVSLPSTEAYYCKEHGAGAQEAAERRLIDWHVKQASGIGRDDEGYYYMSYNDGAGDSEEYWWENGILVNARANVLEAGLERKRMGAGLYACRESKTYGQLTGILDSMHRWIAVNGEYRFDEARQWFASYHTLEDGDIERDTLVKLYIPILLVEE</sequence>
<evidence type="ECO:0000256" key="2">
    <source>
        <dbReference type="ARBA" id="ARBA00023125"/>
    </source>
</evidence>
<evidence type="ECO:0000256" key="3">
    <source>
        <dbReference type="ARBA" id="ARBA00023163"/>
    </source>
</evidence>
<dbReference type="InterPro" id="IPR018060">
    <property type="entry name" value="HTH_AraC"/>
</dbReference>
<dbReference type="RefSeq" id="WP_210658615.1">
    <property type="nucleotide sequence ID" value="NZ_JAGKSP010000005.1"/>
</dbReference>
<dbReference type="InterPro" id="IPR011256">
    <property type="entry name" value="Reg_factor_effector_dom_sf"/>
</dbReference>
<dbReference type="Gene3D" id="3.20.80.10">
    <property type="entry name" value="Regulatory factor, effector binding domain"/>
    <property type="match status" value="2"/>
</dbReference>
<dbReference type="InterPro" id="IPR018062">
    <property type="entry name" value="HTH_AraC-typ_CS"/>
</dbReference>
<evidence type="ECO:0000256" key="1">
    <source>
        <dbReference type="ARBA" id="ARBA00023015"/>
    </source>
</evidence>
<dbReference type="Gene3D" id="1.10.10.60">
    <property type="entry name" value="Homeodomain-like"/>
    <property type="match status" value="2"/>
</dbReference>
<accession>A0ABS5CCV4</accession>
<dbReference type="SUPFAM" id="SSF46689">
    <property type="entry name" value="Homeodomain-like"/>
    <property type="match status" value="2"/>
</dbReference>
<dbReference type="Pfam" id="PF14526">
    <property type="entry name" value="Cass2"/>
    <property type="match status" value="1"/>
</dbReference>
<gene>
    <name evidence="5" type="ORF">I8J30_14010</name>
</gene>
<name>A0ABS5CCV4_9BACL</name>
<dbReference type="InterPro" id="IPR029441">
    <property type="entry name" value="Cass2"/>
</dbReference>
<dbReference type="PROSITE" id="PS00041">
    <property type="entry name" value="HTH_ARAC_FAMILY_1"/>
    <property type="match status" value="1"/>
</dbReference>
<reference evidence="5 6" key="1">
    <citation type="submission" date="2021-04" db="EMBL/GenBank/DDBJ databases">
        <title>Paenibacillus sp. DLE-14 whole genome sequence.</title>
        <authorList>
            <person name="Ham Y.J."/>
        </authorList>
    </citation>
    <scope>NUCLEOTIDE SEQUENCE [LARGE SCALE GENOMIC DNA]</scope>
    <source>
        <strain evidence="5 6">DLE-14</strain>
    </source>
</reference>